<protein>
    <submittedName>
        <fullName evidence="1">Acetoacetate decarboxylase family protein</fullName>
    </submittedName>
</protein>
<dbReference type="Proteomes" id="UP001331561">
    <property type="component" value="Unassembled WGS sequence"/>
</dbReference>
<dbReference type="EMBL" id="JAYXHS010000001">
    <property type="protein sequence ID" value="MEC5384250.1"/>
    <property type="molecule type" value="Genomic_DNA"/>
</dbReference>
<keyword evidence="2" id="KW-1185">Reference proteome</keyword>
<accession>A0ABU6JY58</accession>
<evidence type="ECO:0000313" key="1">
    <source>
        <dbReference type="EMBL" id="MEC5384250.1"/>
    </source>
</evidence>
<dbReference type="Gene3D" id="2.40.400.10">
    <property type="entry name" value="Acetoacetate decarboxylase-like"/>
    <property type="match status" value="1"/>
</dbReference>
<reference evidence="1 2" key="1">
    <citation type="submission" date="2024-01" db="EMBL/GenBank/DDBJ databases">
        <title>Uliginosibacterium soil sp. nov.</title>
        <authorList>
            <person name="Lv Y."/>
        </authorList>
    </citation>
    <scope>NUCLEOTIDE SEQUENCE [LARGE SCALE GENOMIC DNA]</scope>
    <source>
        <strain evidence="1 2">H3</strain>
    </source>
</reference>
<dbReference type="SUPFAM" id="SSF160104">
    <property type="entry name" value="Acetoacetate decarboxylase-like"/>
    <property type="match status" value="1"/>
</dbReference>
<sequence length="287" mass="31933">MGRPRRLEEQAGRFALVDGIPFQLPVSSHKSPALMAAFSIDADKAAALMPGNEMHPFRLWNRGLLVITVIDYIETNIGKYIEYSVAIACTHGKKPAPRLLPAIFMKTFGTGQYVVDLPVSTEISVKGGKGIWGMPKHQANLDFVIGDEWVSSQYDLDGLLAVRIDVERPKKAWLPLNVGAINYCAFRGMLMASYIYFKGKLGFKLMKKGSARLTIGDHPRVQALKTLDISPEPLFCGFLPETAGVLDDHFEAWFLSEKTPPARMEGLESVANLENKEEWLTPPNRKD</sequence>
<name>A0ABU6JY58_9RHOO</name>
<evidence type="ECO:0000313" key="2">
    <source>
        <dbReference type="Proteomes" id="UP001331561"/>
    </source>
</evidence>
<dbReference type="Pfam" id="PF06314">
    <property type="entry name" value="ADC"/>
    <property type="match status" value="1"/>
</dbReference>
<comment type="caution">
    <text evidence="1">The sequence shown here is derived from an EMBL/GenBank/DDBJ whole genome shotgun (WGS) entry which is preliminary data.</text>
</comment>
<proteinExistence type="predicted"/>
<dbReference type="RefSeq" id="WP_327597231.1">
    <property type="nucleotide sequence ID" value="NZ_JAYXHS010000001.1"/>
</dbReference>
<organism evidence="1 2">
    <name type="scientific">Uliginosibacterium silvisoli</name>
    <dbReference type="NCBI Taxonomy" id="3114758"/>
    <lineage>
        <taxon>Bacteria</taxon>
        <taxon>Pseudomonadati</taxon>
        <taxon>Pseudomonadota</taxon>
        <taxon>Betaproteobacteria</taxon>
        <taxon>Rhodocyclales</taxon>
        <taxon>Zoogloeaceae</taxon>
        <taxon>Uliginosibacterium</taxon>
    </lineage>
</organism>
<gene>
    <name evidence="1" type="ORF">VVD49_00875</name>
</gene>
<dbReference type="InterPro" id="IPR023375">
    <property type="entry name" value="ADC_dom_sf"/>
</dbReference>
<dbReference type="InterPro" id="IPR010451">
    <property type="entry name" value="Acetoacetate_decarboxylase"/>
</dbReference>